<gene>
    <name evidence="3" type="ORF">CINC_LOCUS11584</name>
</gene>
<evidence type="ECO:0000259" key="2">
    <source>
        <dbReference type="Pfam" id="PF16077"/>
    </source>
</evidence>
<organism evidence="3 4">
    <name type="scientific">Chrysodeixis includens</name>
    <name type="common">Soybean looper</name>
    <name type="synonym">Pseudoplusia includens</name>
    <dbReference type="NCBI Taxonomy" id="689277"/>
    <lineage>
        <taxon>Eukaryota</taxon>
        <taxon>Metazoa</taxon>
        <taxon>Ecdysozoa</taxon>
        <taxon>Arthropoda</taxon>
        <taxon>Hexapoda</taxon>
        <taxon>Insecta</taxon>
        <taxon>Pterygota</taxon>
        <taxon>Neoptera</taxon>
        <taxon>Endopterygota</taxon>
        <taxon>Lepidoptera</taxon>
        <taxon>Glossata</taxon>
        <taxon>Ditrysia</taxon>
        <taxon>Noctuoidea</taxon>
        <taxon>Noctuidae</taxon>
        <taxon>Plusiinae</taxon>
        <taxon>Chrysodeixis</taxon>
    </lineage>
</organism>
<reference evidence="3" key="1">
    <citation type="submission" date="2021-12" db="EMBL/GenBank/DDBJ databases">
        <authorList>
            <person name="King R."/>
        </authorList>
    </citation>
    <scope>NUCLEOTIDE SEQUENCE</scope>
</reference>
<proteinExistence type="predicted"/>
<evidence type="ECO:0000313" key="4">
    <source>
        <dbReference type="Proteomes" id="UP001154114"/>
    </source>
</evidence>
<name>A0A9P0C3H6_CHRIL</name>
<keyword evidence="4" id="KW-1185">Reference proteome</keyword>
<dbReference type="Gene3D" id="2.10.90.10">
    <property type="entry name" value="Cystine-knot cytokines"/>
    <property type="match status" value="1"/>
</dbReference>
<evidence type="ECO:0000256" key="1">
    <source>
        <dbReference type="SAM" id="SignalP"/>
    </source>
</evidence>
<accession>A0A9P0C3H6</accession>
<keyword evidence="1" id="KW-0732">Signal</keyword>
<dbReference type="SUPFAM" id="SSF57501">
    <property type="entry name" value="Cystine-knot cytokines"/>
    <property type="match status" value="1"/>
</dbReference>
<feature type="domain" description="Spaetzle" evidence="2">
    <location>
        <begin position="106"/>
        <end position="189"/>
    </location>
</feature>
<dbReference type="OrthoDB" id="7441557at2759"/>
<dbReference type="Pfam" id="PF16077">
    <property type="entry name" value="Spaetzle"/>
    <property type="match status" value="1"/>
</dbReference>
<dbReference type="AlphaFoldDB" id="A0A9P0C3H6"/>
<protein>
    <recommendedName>
        <fullName evidence="2">Spaetzle domain-containing protein</fullName>
    </recommendedName>
</protein>
<sequence length="192" mass="21606">MASIKRVLFAVALLVIAGSAKPNGEPIQLKIPEACNKEGFCSIKPEGYDKLEEKINRLLTPHLIKSFSDRIGQTAEPELSPEEDWHNCPYIKVLDSSYTFSYGNGNETDTDIIIQTKLLSQPIETVKCAYEKIERGTQECFNHLQLHTLNMKSSCETSTVKRSLLVYDEKADILKQKVYDIPCCCTCVVRSV</sequence>
<dbReference type="InterPro" id="IPR032104">
    <property type="entry name" value="Spaetzle"/>
</dbReference>
<dbReference type="EMBL" id="LR824009">
    <property type="protein sequence ID" value="CAH0605617.1"/>
    <property type="molecule type" value="Genomic_DNA"/>
</dbReference>
<feature type="chain" id="PRO_5040386712" description="Spaetzle domain-containing protein" evidence="1">
    <location>
        <begin position="21"/>
        <end position="192"/>
    </location>
</feature>
<evidence type="ECO:0000313" key="3">
    <source>
        <dbReference type="EMBL" id="CAH0605617.1"/>
    </source>
</evidence>
<dbReference type="Proteomes" id="UP001154114">
    <property type="component" value="Chromosome 6"/>
</dbReference>
<feature type="signal peptide" evidence="1">
    <location>
        <begin position="1"/>
        <end position="20"/>
    </location>
</feature>
<dbReference type="InterPro" id="IPR029034">
    <property type="entry name" value="Cystine-knot_cytokine"/>
</dbReference>